<keyword evidence="1" id="KW-0732">Signal</keyword>
<gene>
    <name evidence="2" type="ORF">H5V45_12680</name>
</gene>
<accession>A0A7X0RH46</accession>
<sequence length="340" mass="36140">MTTRPLRILAPALLGLAALAAPALAVGGPADAAPATLEAAAPTAPHRADSVNVRPATLDRGAGPKVPQVLGTTILDRGTKITTRAQEVQLYGVSDGAYVIGVWGRNGSSRVERVTKDGERTTILQGIRGDILLSTDGRQLFEGVVPRVGTTRVTVLDAVTGERVARRTFDGYVRVLDADEDRAVLGGTGPARTFWWNNQSDLTSRISKREGYVADIRADRVGTFSRTAEGSVGSSFVTSLAKPRTTLWRSSQQAVLAIAPSGRRLLTTYLNTDGPIGQLEVHGATGRKLVTYRTPGFFDAAAWETNQALLLTVQERDGSGVTLVRAQGTDLERASARMAP</sequence>
<comment type="caution">
    <text evidence="2">The sequence shown here is derived from an EMBL/GenBank/DDBJ whole genome shotgun (WGS) entry which is preliminary data.</text>
</comment>
<organism evidence="2 3">
    <name type="scientific">Nocardioides luti</name>
    <dbReference type="NCBI Taxonomy" id="2761101"/>
    <lineage>
        <taxon>Bacteria</taxon>
        <taxon>Bacillati</taxon>
        <taxon>Actinomycetota</taxon>
        <taxon>Actinomycetes</taxon>
        <taxon>Propionibacteriales</taxon>
        <taxon>Nocardioidaceae</taxon>
        <taxon>Nocardioides</taxon>
    </lineage>
</organism>
<proteinExistence type="predicted"/>
<dbReference type="AlphaFoldDB" id="A0A7X0RH46"/>
<evidence type="ECO:0000256" key="1">
    <source>
        <dbReference type="SAM" id="SignalP"/>
    </source>
</evidence>
<dbReference type="RefSeq" id="WP_185253259.1">
    <property type="nucleotide sequence ID" value="NZ_JACKXE010000001.1"/>
</dbReference>
<keyword evidence="3" id="KW-1185">Reference proteome</keyword>
<name>A0A7X0RH46_9ACTN</name>
<feature type="chain" id="PRO_5039335226" evidence="1">
    <location>
        <begin position="26"/>
        <end position="340"/>
    </location>
</feature>
<feature type="signal peptide" evidence="1">
    <location>
        <begin position="1"/>
        <end position="25"/>
    </location>
</feature>
<reference evidence="2 3" key="1">
    <citation type="submission" date="2020-08" db="EMBL/GenBank/DDBJ databases">
        <authorList>
            <person name="Seo M.-J."/>
        </authorList>
    </citation>
    <scope>NUCLEOTIDE SEQUENCE [LARGE SCALE GENOMIC DNA]</scope>
    <source>
        <strain evidence="2 3">KIGAM211</strain>
    </source>
</reference>
<protein>
    <submittedName>
        <fullName evidence="2">Uncharacterized protein</fullName>
    </submittedName>
</protein>
<evidence type="ECO:0000313" key="3">
    <source>
        <dbReference type="Proteomes" id="UP000523955"/>
    </source>
</evidence>
<dbReference type="Proteomes" id="UP000523955">
    <property type="component" value="Unassembled WGS sequence"/>
</dbReference>
<dbReference type="SUPFAM" id="SSF50969">
    <property type="entry name" value="YVTN repeat-like/Quinoprotein amine dehydrogenase"/>
    <property type="match status" value="1"/>
</dbReference>
<dbReference type="InterPro" id="IPR011044">
    <property type="entry name" value="Quino_amine_DH_bsu"/>
</dbReference>
<dbReference type="EMBL" id="JACKXE010000001">
    <property type="protein sequence ID" value="MBB6628177.1"/>
    <property type="molecule type" value="Genomic_DNA"/>
</dbReference>
<evidence type="ECO:0000313" key="2">
    <source>
        <dbReference type="EMBL" id="MBB6628177.1"/>
    </source>
</evidence>